<evidence type="ECO:0000313" key="4">
    <source>
        <dbReference type="Proteomes" id="UP000050783"/>
    </source>
</evidence>
<dbReference type="EMBL" id="CYPU01000074">
    <property type="protein sequence ID" value="CUH50475.1"/>
    <property type="molecule type" value="Genomic_DNA"/>
</dbReference>
<keyword evidence="3" id="KW-0808">Transferase</keyword>
<sequence>MGNGNCLDLSFTATEAEASVGIAQLSKGLEAQGLPPHKASDVKIALAEAINNVVEHAYAGVTPAKVQVHCRLHQNWLDILISDTGTPLPGFRLPDGVPAPLGSALDELPEGGFGWFLIHELTSDIRYEHRNGCNRLSLRFDFPNPSAGPKKAT</sequence>
<dbReference type="Gene3D" id="3.30.565.10">
    <property type="entry name" value="Histidine kinase-like ATPase, C-terminal domain"/>
    <property type="match status" value="1"/>
</dbReference>
<evidence type="ECO:0000259" key="2">
    <source>
        <dbReference type="Pfam" id="PF13581"/>
    </source>
</evidence>
<keyword evidence="1" id="KW-0723">Serine/threonine-protein kinase</keyword>
<evidence type="ECO:0000256" key="1">
    <source>
        <dbReference type="ARBA" id="ARBA00022527"/>
    </source>
</evidence>
<dbReference type="RefSeq" id="WP_058279840.1">
    <property type="nucleotide sequence ID" value="NZ_CYPU01000074.1"/>
</dbReference>
<reference evidence="3 4" key="1">
    <citation type="submission" date="2015-09" db="EMBL/GenBank/DDBJ databases">
        <authorList>
            <consortium name="Swine Surveillance"/>
        </authorList>
    </citation>
    <scope>NUCLEOTIDE SEQUENCE [LARGE SCALE GENOMIC DNA]</scope>
    <source>
        <strain evidence="3 4">CECT 4292</strain>
    </source>
</reference>
<dbReference type="STRING" id="81569.RUM4293_01373"/>
<dbReference type="EC" id="2.7.11.1" evidence="3"/>
<dbReference type="PANTHER" id="PTHR35526:SF3">
    <property type="entry name" value="ANTI-SIGMA-F FACTOR RSBW"/>
    <property type="match status" value="1"/>
</dbReference>
<keyword evidence="3" id="KW-0418">Kinase</keyword>
<dbReference type="InterPro" id="IPR050267">
    <property type="entry name" value="Anti-sigma-factor_SerPK"/>
</dbReference>
<dbReference type="GeneID" id="55495801"/>
<organism evidence="3 4">
    <name type="scientific">Ruegeria atlantica</name>
    <dbReference type="NCBI Taxonomy" id="81569"/>
    <lineage>
        <taxon>Bacteria</taxon>
        <taxon>Pseudomonadati</taxon>
        <taxon>Pseudomonadota</taxon>
        <taxon>Alphaproteobacteria</taxon>
        <taxon>Rhodobacterales</taxon>
        <taxon>Roseobacteraceae</taxon>
        <taxon>Ruegeria</taxon>
    </lineage>
</organism>
<dbReference type="SUPFAM" id="SSF55874">
    <property type="entry name" value="ATPase domain of HSP90 chaperone/DNA topoisomerase II/histidine kinase"/>
    <property type="match status" value="1"/>
</dbReference>
<dbReference type="GO" id="GO:0004674">
    <property type="term" value="F:protein serine/threonine kinase activity"/>
    <property type="evidence" value="ECO:0007669"/>
    <property type="project" value="UniProtKB-KW"/>
</dbReference>
<evidence type="ECO:0000313" key="3">
    <source>
        <dbReference type="EMBL" id="CUH50475.1"/>
    </source>
</evidence>
<dbReference type="Pfam" id="PF13581">
    <property type="entry name" value="HATPase_c_2"/>
    <property type="match status" value="1"/>
</dbReference>
<name>A0A0P1EJR4_9RHOB</name>
<dbReference type="InterPro" id="IPR003594">
    <property type="entry name" value="HATPase_dom"/>
</dbReference>
<proteinExistence type="predicted"/>
<dbReference type="Proteomes" id="UP000050783">
    <property type="component" value="Unassembled WGS sequence"/>
</dbReference>
<dbReference type="InterPro" id="IPR036890">
    <property type="entry name" value="HATPase_C_sf"/>
</dbReference>
<dbReference type="OrthoDB" id="9792240at2"/>
<dbReference type="PANTHER" id="PTHR35526">
    <property type="entry name" value="ANTI-SIGMA-F FACTOR RSBW-RELATED"/>
    <property type="match status" value="1"/>
</dbReference>
<feature type="domain" description="Histidine kinase/HSP90-like ATPase" evidence="2">
    <location>
        <begin position="22"/>
        <end position="139"/>
    </location>
</feature>
<accession>A0A0P1EJR4</accession>
<dbReference type="AlphaFoldDB" id="A0A0P1EJR4"/>
<dbReference type="CDD" id="cd16936">
    <property type="entry name" value="HATPase_RsbW-like"/>
    <property type="match status" value="1"/>
</dbReference>
<protein>
    <submittedName>
        <fullName evidence="3">Serine-protein kinase RsbW</fullName>
        <ecNumber evidence="3">2.7.11.1</ecNumber>
    </submittedName>
</protein>
<gene>
    <name evidence="3" type="primary">rsbW</name>
    <name evidence="3" type="ORF">RUA4292_04684</name>
</gene>